<evidence type="ECO:0000313" key="2">
    <source>
        <dbReference type="Proteomes" id="UP001208017"/>
    </source>
</evidence>
<evidence type="ECO:0000313" key="1">
    <source>
        <dbReference type="EMBL" id="MCX7570455.1"/>
    </source>
</evidence>
<gene>
    <name evidence="1" type="ORF">OS242_10830</name>
</gene>
<name>A0ABT3X0L9_9BACL</name>
<dbReference type="SUPFAM" id="SSF56784">
    <property type="entry name" value="HAD-like"/>
    <property type="match status" value="1"/>
</dbReference>
<dbReference type="InterPro" id="IPR023214">
    <property type="entry name" value="HAD_sf"/>
</dbReference>
<dbReference type="PANTHER" id="PTHR19288">
    <property type="entry name" value="4-NITROPHENYLPHOSPHATASE-RELATED"/>
    <property type="match status" value="1"/>
</dbReference>
<dbReference type="CDD" id="cd16416">
    <property type="entry name" value="HAD_BsYqeG-like"/>
    <property type="match status" value="1"/>
</dbReference>
<dbReference type="Gene3D" id="3.40.50.1000">
    <property type="entry name" value="HAD superfamily/HAD-like"/>
    <property type="match status" value="1"/>
</dbReference>
<protein>
    <submittedName>
        <fullName evidence="1">YqeG family HAD IIIA-type phosphatase</fullName>
    </submittedName>
</protein>
<reference evidence="1 2" key="1">
    <citation type="submission" date="2022-11" db="EMBL/GenBank/DDBJ databases">
        <title>Study of microbial diversity in lake waters.</title>
        <authorList>
            <person name="Zhang J."/>
        </authorList>
    </citation>
    <scope>NUCLEOTIDE SEQUENCE [LARGE SCALE GENOMIC DNA]</scope>
    <source>
        <strain evidence="1 2">DT12</strain>
    </source>
</reference>
<sequence length="170" mass="19591">MKRLIPDLFVESVYNIDLDQLQARGIKGIITDLDNTLVRWDEPDATPRLIEWLDHVRDTRGLKVCIVSNNQDHRVERFAKPLNIPWIAKARKPINAPFHKGLQVLGTTREETVVIGDQLFTDVLGGNRMGMYTILVVPVGEKEFIGTKVLRMMERIALRILRRRGLIPWD</sequence>
<dbReference type="NCBIfam" id="TIGR01662">
    <property type="entry name" value="HAD-SF-IIIA"/>
    <property type="match status" value="1"/>
</dbReference>
<dbReference type="Proteomes" id="UP001208017">
    <property type="component" value="Unassembled WGS sequence"/>
</dbReference>
<dbReference type="InterPro" id="IPR027706">
    <property type="entry name" value="PGP_Pase"/>
</dbReference>
<dbReference type="EMBL" id="JAPMLT010000004">
    <property type="protein sequence ID" value="MCX7570455.1"/>
    <property type="molecule type" value="Genomic_DNA"/>
</dbReference>
<dbReference type="InterPro" id="IPR036412">
    <property type="entry name" value="HAD-like_sf"/>
</dbReference>
<organism evidence="1 2">
    <name type="scientific">Tumebacillus lacus</name>
    <dbReference type="NCBI Taxonomy" id="2995335"/>
    <lineage>
        <taxon>Bacteria</taxon>
        <taxon>Bacillati</taxon>
        <taxon>Bacillota</taxon>
        <taxon>Bacilli</taxon>
        <taxon>Bacillales</taxon>
        <taxon>Alicyclobacillaceae</taxon>
        <taxon>Tumebacillus</taxon>
    </lineage>
</organism>
<accession>A0ABT3X0L9</accession>
<dbReference type="PANTHER" id="PTHR19288:SF25">
    <property type="entry name" value="PHOSPHATIDYLGLYCEROPHOSPHATASE GEP4, MITOCHONDRIAL"/>
    <property type="match status" value="1"/>
</dbReference>
<comment type="caution">
    <text evidence="1">The sequence shown here is derived from an EMBL/GenBank/DDBJ whole genome shotgun (WGS) entry which is preliminary data.</text>
</comment>
<proteinExistence type="predicted"/>
<dbReference type="NCBIfam" id="TIGR01668">
    <property type="entry name" value="YqeG_hyp_ppase"/>
    <property type="match status" value="1"/>
</dbReference>
<dbReference type="Pfam" id="PF09419">
    <property type="entry name" value="PGP_phosphatase"/>
    <property type="match status" value="1"/>
</dbReference>
<dbReference type="InterPro" id="IPR010021">
    <property type="entry name" value="PGPP1/Gep4"/>
</dbReference>
<dbReference type="RefSeq" id="WP_267151699.1">
    <property type="nucleotide sequence ID" value="NZ_JAPMLT010000004.1"/>
</dbReference>
<keyword evidence="2" id="KW-1185">Reference proteome</keyword>
<dbReference type="InterPro" id="IPR006549">
    <property type="entry name" value="HAD-SF_hydro_IIIA"/>
</dbReference>